<dbReference type="CDD" id="cd06464">
    <property type="entry name" value="ACD_sHsps-like"/>
    <property type="match status" value="1"/>
</dbReference>
<evidence type="ECO:0000313" key="5">
    <source>
        <dbReference type="Proteomes" id="UP000611640"/>
    </source>
</evidence>
<dbReference type="EMBL" id="AP023355">
    <property type="protein sequence ID" value="BCJ34035.1"/>
    <property type="molecule type" value="Genomic_DNA"/>
</dbReference>
<evidence type="ECO:0000313" key="4">
    <source>
        <dbReference type="EMBL" id="BCJ34035.1"/>
    </source>
</evidence>
<dbReference type="SUPFAM" id="SSF49764">
    <property type="entry name" value="HSP20-like chaperones"/>
    <property type="match status" value="1"/>
</dbReference>
<comment type="similarity">
    <text evidence="1 2">Belongs to the small heat shock protein (HSP20) family.</text>
</comment>
<dbReference type="PROSITE" id="PS01031">
    <property type="entry name" value="SHSP"/>
    <property type="match status" value="1"/>
</dbReference>
<dbReference type="Pfam" id="PF00011">
    <property type="entry name" value="HSP20"/>
    <property type="match status" value="1"/>
</dbReference>
<organism evidence="4 5">
    <name type="scientific">Actinocatenispora thailandica</name>
    <dbReference type="NCBI Taxonomy" id="227318"/>
    <lineage>
        <taxon>Bacteria</taxon>
        <taxon>Bacillati</taxon>
        <taxon>Actinomycetota</taxon>
        <taxon>Actinomycetes</taxon>
        <taxon>Micromonosporales</taxon>
        <taxon>Micromonosporaceae</taxon>
        <taxon>Actinocatenispora</taxon>
    </lineage>
</organism>
<evidence type="ECO:0000256" key="1">
    <source>
        <dbReference type="PROSITE-ProRule" id="PRU00285"/>
    </source>
</evidence>
<gene>
    <name evidence="4" type="ORF">Athai_15380</name>
</gene>
<dbReference type="Gene3D" id="2.60.40.790">
    <property type="match status" value="1"/>
</dbReference>
<evidence type="ECO:0000259" key="3">
    <source>
        <dbReference type="PROSITE" id="PS01031"/>
    </source>
</evidence>
<proteinExistence type="inferred from homology"/>
<feature type="domain" description="SHSP" evidence="3">
    <location>
        <begin position="16"/>
        <end position="126"/>
    </location>
</feature>
<dbReference type="InterPro" id="IPR031107">
    <property type="entry name" value="Small_HSP"/>
</dbReference>
<name>A0A7R7DLS9_9ACTN</name>
<sequence length="126" mass="14400">MPRELWDWLPWPGMRPWRDAASMRIEDSLDDGQYVIRAELPGIDPETGLAVTVSNGLLKIHAERRSESKTHRHDEFSYGSFDRILPLPEGADEGSVTARYDKGVLEIRMRVEGKRAEPRTVPVETE</sequence>
<dbReference type="PANTHER" id="PTHR11527">
    <property type="entry name" value="HEAT-SHOCK PROTEIN 20 FAMILY MEMBER"/>
    <property type="match status" value="1"/>
</dbReference>
<dbReference type="KEGG" id="atl:Athai_15380"/>
<protein>
    <recommendedName>
        <fullName evidence="3">SHSP domain-containing protein</fullName>
    </recommendedName>
</protein>
<dbReference type="InterPro" id="IPR002068">
    <property type="entry name" value="A-crystallin/Hsp20_dom"/>
</dbReference>
<dbReference type="Proteomes" id="UP000611640">
    <property type="component" value="Chromosome"/>
</dbReference>
<evidence type="ECO:0000256" key="2">
    <source>
        <dbReference type="RuleBase" id="RU003616"/>
    </source>
</evidence>
<dbReference type="InterPro" id="IPR008978">
    <property type="entry name" value="HSP20-like_chaperone"/>
</dbReference>
<dbReference type="AlphaFoldDB" id="A0A7R7DLS9"/>
<reference evidence="4 5" key="1">
    <citation type="submission" date="2020-08" db="EMBL/GenBank/DDBJ databases">
        <title>Whole genome shotgun sequence of Actinocatenispora thailandica NBRC 105041.</title>
        <authorList>
            <person name="Komaki H."/>
            <person name="Tamura T."/>
        </authorList>
    </citation>
    <scope>NUCLEOTIDE SEQUENCE [LARGE SCALE GENOMIC DNA]</scope>
    <source>
        <strain evidence="4 5">NBRC 105041</strain>
    </source>
</reference>
<keyword evidence="5" id="KW-1185">Reference proteome</keyword>
<accession>A0A7R7DLS9</accession>